<organism evidence="3 4">
    <name type="scientific">Candidatus Ryanbacteria bacterium RIFCSPHIGHO2_01_FULL_48_27</name>
    <dbReference type="NCBI Taxonomy" id="1802115"/>
    <lineage>
        <taxon>Bacteria</taxon>
        <taxon>Candidatus Ryaniibacteriota</taxon>
    </lineage>
</organism>
<name>A0A1G2G5N8_9BACT</name>
<dbReference type="InterPro" id="IPR036217">
    <property type="entry name" value="MethylDNA_cys_MeTrfase_DNAb"/>
</dbReference>
<proteinExistence type="predicted"/>
<feature type="domain" description="Methylated-DNA-[protein]-cysteine S-methyltransferase DNA binding" evidence="2">
    <location>
        <begin position="6"/>
        <end position="79"/>
    </location>
</feature>
<dbReference type="PANTHER" id="PTHR10815">
    <property type="entry name" value="METHYLATED-DNA--PROTEIN-CYSTEINE METHYLTRANSFERASE"/>
    <property type="match status" value="1"/>
</dbReference>
<dbReference type="CDD" id="cd06445">
    <property type="entry name" value="ATase"/>
    <property type="match status" value="1"/>
</dbReference>
<dbReference type="GO" id="GO:0006281">
    <property type="term" value="P:DNA repair"/>
    <property type="evidence" value="ECO:0007669"/>
    <property type="project" value="InterPro"/>
</dbReference>
<dbReference type="NCBIfam" id="TIGR00589">
    <property type="entry name" value="ogt"/>
    <property type="match status" value="1"/>
</dbReference>
<accession>A0A1G2G5N8</accession>
<evidence type="ECO:0000313" key="4">
    <source>
        <dbReference type="Proteomes" id="UP000177785"/>
    </source>
</evidence>
<dbReference type="EMBL" id="MHNL01000006">
    <property type="protein sequence ID" value="OGZ45569.1"/>
    <property type="molecule type" value="Genomic_DNA"/>
</dbReference>
<dbReference type="AlphaFoldDB" id="A0A1G2G5N8"/>
<comment type="caution">
    <text evidence="3">The sequence shown here is derived from an EMBL/GenBank/DDBJ whole genome shotgun (WGS) entry which is preliminary data.</text>
</comment>
<dbReference type="Pfam" id="PF01035">
    <property type="entry name" value="DNA_binding_1"/>
    <property type="match status" value="1"/>
</dbReference>
<evidence type="ECO:0000259" key="2">
    <source>
        <dbReference type="Pfam" id="PF01035"/>
    </source>
</evidence>
<protein>
    <recommendedName>
        <fullName evidence="2">Methylated-DNA-[protein]-cysteine S-methyltransferase DNA binding domain-containing protein</fullName>
    </recommendedName>
</protein>
<dbReference type="InterPro" id="IPR014048">
    <property type="entry name" value="MethylDNA_cys_MeTrfase_DNA-bd"/>
</dbReference>
<evidence type="ECO:0000313" key="3">
    <source>
        <dbReference type="EMBL" id="OGZ45569.1"/>
    </source>
</evidence>
<dbReference type="STRING" id="1802115.A2756_00960"/>
<keyword evidence="1" id="KW-0227">DNA damage</keyword>
<gene>
    <name evidence="3" type="ORF">A2756_00960</name>
</gene>
<sequence>MHQAILLLKKIPRGRVATYKELARVCGTSPRAIGSIMGSNTDPINYPCYKVVAASGELGGYSAPGGCKKKAQLLRADGVEIREDKVDQKYFYTFPVSANNHKQT</sequence>
<dbReference type="Proteomes" id="UP000177785">
    <property type="component" value="Unassembled WGS sequence"/>
</dbReference>
<dbReference type="SUPFAM" id="SSF46767">
    <property type="entry name" value="Methylated DNA-protein cysteine methyltransferase, C-terminal domain"/>
    <property type="match status" value="1"/>
</dbReference>
<dbReference type="InterPro" id="IPR036388">
    <property type="entry name" value="WH-like_DNA-bd_sf"/>
</dbReference>
<dbReference type="GO" id="GO:0003824">
    <property type="term" value="F:catalytic activity"/>
    <property type="evidence" value="ECO:0007669"/>
    <property type="project" value="InterPro"/>
</dbReference>
<evidence type="ECO:0000256" key="1">
    <source>
        <dbReference type="ARBA" id="ARBA00022763"/>
    </source>
</evidence>
<dbReference type="PANTHER" id="PTHR10815:SF13">
    <property type="entry name" value="METHYLATED-DNA--PROTEIN-CYSTEINE METHYLTRANSFERASE"/>
    <property type="match status" value="1"/>
</dbReference>
<dbReference type="Gene3D" id="1.10.10.10">
    <property type="entry name" value="Winged helix-like DNA-binding domain superfamily/Winged helix DNA-binding domain"/>
    <property type="match status" value="1"/>
</dbReference>
<reference evidence="3 4" key="1">
    <citation type="journal article" date="2016" name="Nat. Commun.">
        <title>Thousands of microbial genomes shed light on interconnected biogeochemical processes in an aquifer system.</title>
        <authorList>
            <person name="Anantharaman K."/>
            <person name="Brown C.T."/>
            <person name="Hug L.A."/>
            <person name="Sharon I."/>
            <person name="Castelle C.J."/>
            <person name="Probst A.J."/>
            <person name="Thomas B.C."/>
            <person name="Singh A."/>
            <person name="Wilkins M.J."/>
            <person name="Karaoz U."/>
            <person name="Brodie E.L."/>
            <person name="Williams K.H."/>
            <person name="Hubbard S.S."/>
            <person name="Banfield J.F."/>
        </authorList>
    </citation>
    <scope>NUCLEOTIDE SEQUENCE [LARGE SCALE GENOMIC DNA]</scope>
</reference>